<comment type="caution">
    <text evidence="3">The sequence shown here is derived from an EMBL/GenBank/DDBJ whole genome shotgun (WGS) entry which is preliminary data.</text>
</comment>
<dbReference type="Pfam" id="PF07304">
    <property type="entry name" value="SRA1"/>
    <property type="match status" value="1"/>
</dbReference>
<proteinExistence type="predicted"/>
<accession>A0A8H7S6P3</accession>
<feature type="region of interest" description="Disordered" evidence="1">
    <location>
        <begin position="1"/>
        <end position="21"/>
    </location>
</feature>
<dbReference type="Gene3D" id="1.20.940.10">
    <property type="entry name" value="Functional domain of the splicing factor Prp18"/>
    <property type="match status" value="1"/>
</dbReference>
<dbReference type="InterPro" id="IPR040243">
    <property type="entry name" value="Steroid_recept_RNA_1"/>
</dbReference>
<protein>
    <recommendedName>
        <fullName evidence="2">SRA1/Sec31 domain-containing protein</fullName>
    </recommendedName>
</protein>
<evidence type="ECO:0000313" key="3">
    <source>
        <dbReference type="EMBL" id="KAG2223053.1"/>
    </source>
</evidence>
<evidence type="ECO:0000256" key="1">
    <source>
        <dbReference type="SAM" id="MobiDB-lite"/>
    </source>
</evidence>
<gene>
    <name evidence="3" type="ORF">INT45_008254</name>
</gene>
<dbReference type="GO" id="GO:0005634">
    <property type="term" value="C:nucleus"/>
    <property type="evidence" value="ECO:0007669"/>
    <property type="project" value="TreeGrafter"/>
</dbReference>
<evidence type="ECO:0000259" key="2">
    <source>
        <dbReference type="Pfam" id="PF07304"/>
    </source>
</evidence>
<dbReference type="InterPro" id="IPR009917">
    <property type="entry name" value="SRA1/Sec31"/>
</dbReference>
<dbReference type="AlphaFoldDB" id="A0A8H7S6P3"/>
<sequence>MTSPSTSASSTPPSTSSPSVDFRNAAIENHWIFKKKSDEQLENDSSHDEIVESLTAVLNYCQPIFTSGPNKRVYTDTAQRINSMLKEIDNDEIPPHIMQPLASLSKALESKEWDTAKEIHTKLMTTEYEKHGGWLLGLRRLIDLYSRATSS</sequence>
<dbReference type="GO" id="GO:0003713">
    <property type="term" value="F:transcription coactivator activity"/>
    <property type="evidence" value="ECO:0007669"/>
    <property type="project" value="InterPro"/>
</dbReference>
<dbReference type="PANTHER" id="PTHR18834:SF2">
    <property type="entry name" value="STEROID RECEPTOR RNA ACTIVATOR 1"/>
    <property type="match status" value="1"/>
</dbReference>
<name>A0A8H7S6P3_9FUNG</name>
<dbReference type="OrthoDB" id="542917at2759"/>
<dbReference type="PANTHER" id="PTHR18834">
    <property type="entry name" value="STEROID RECEPTOR RNA ACTIVATOR 1"/>
    <property type="match status" value="1"/>
</dbReference>
<dbReference type="GO" id="GO:0006357">
    <property type="term" value="P:regulation of transcription by RNA polymerase II"/>
    <property type="evidence" value="ECO:0007669"/>
    <property type="project" value="InterPro"/>
</dbReference>
<evidence type="ECO:0000313" key="4">
    <source>
        <dbReference type="Proteomes" id="UP000646827"/>
    </source>
</evidence>
<feature type="domain" description="SRA1/Sec31" evidence="2">
    <location>
        <begin position="4"/>
        <end position="142"/>
    </location>
</feature>
<feature type="compositionally biased region" description="Low complexity" evidence="1">
    <location>
        <begin position="1"/>
        <end position="19"/>
    </location>
</feature>
<dbReference type="Proteomes" id="UP000646827">
    <property type="component" value="Unassembled WGS sequence"/>
</dbReference>
<keyword evidence="4" id="KW-1185">Reference proteome</keyword>
<reference evidence="3 4" key="1">
    <citation type="submission" date="2020-12" db="EMBL/GenBank/DDBJ databases">
        <title>Metabolic potential, ecology and presence of endohyphal bacteria is reflected in genomic diversity of Mucoromycotina.</title>
        <authorList>
            <person name="Muszewska A."/>
            <person name="Okrasinska A."/>
            <person name="Steczkiewicz K."/>
            <person name="Drgas O."/>
            <person name="Orlowska M."/>
            <person name="Perlinska-Lenart U."/>
            <person name="Aleksandrzak-Piekarczyk T."/>
            <person name="Szatraj K."/>
            <person name="Zielenkiewicz U."/>
            <person name="Pilsyk S."/>
            <person name="Malc E."/>
            <person name="Mieczkowski P."/>
            <person name="Kruszewska J.S."/>
            <person name="Biernat P."/>
            <person name="Pawlowska J."/>
        </authorList>
    </citation>
    <scope>NUCLEOTIDE SEQUENCE [LARGE SCALE GENOMIC DNA]</scope>
    <source>
        <strain evidence="3 4">CBS 142.35</strain>
    </source>
</reference>
<dbReference type="EMBL" id="JAEPRB010000069">
    <property type="protein sequence ID" value="KAG2223053.1"/>
    <property type="molecule type" value="Genomic_DNA"/>
</dbReference>
<organism evidence="3 4">
    <name type="scientific">Circinella minor</name>
    <dbReference type="NCBI Taxonomy" id="1195481"/>
    <lineage>
        <taxon>Eukaryota</taxon>
        <taxon>Fungi</taxon>
        <taxon>Fungi incertae sedis</taxon>
        <taxon>Mucoromycota</taxon>
        <taxon>Mucoromycotina</taxon>
        <taxon>Mucoromycetes</taxon>
        <taxon>Mucorales</taxon>
        <taxon>Lichtheimiaceae</taxon>
        <taxon>Circinella</taxon>
    </lineage>
</organism>